<name>A0A7J9ATH5_9ROSI</name>
<sequence>MTPTLKVATSNPEVVMPNRYSLKTLQFSPQVVKLAYCLEGRDIDINLKRFEGFNGDSVRRDKLHTKERKVRNLWDPNRKTWKEDRVIELCGCMLRDQICNIPTSHNGIKDGRIWFHNTHGIYNSKSAYSWSLLKRIGFGPHRIFWKIIWKLNMLPKIKVFSWRLGYDLLPTYDSITRIRQNFSNTCPRCNNNEETIIQVMKYCPVSREILTLGDLNNKLLEGNYDCCIDWLENVLCMLDAKAADFFTLL</sequence>
<gene>
    <name evidence="2" type="ORF">Golax_002514</name>
</gene>
<keyword evidence="3" id="KW-1185">Reference proteome</keyword>
<evidence type="ECO:0000313" key="3">
    <source>
        <dbReference type="Proteomes" id="UP000593574"/>
    </source>
</evidence>
<organism evidence="2 3">
    <name type="scientific">Gossypium laxum</name>
    <dbReference type="NCBI Taxonomy" id="34288"/>
    <lineage>
        <taxon>Eukaryota</taxon>
        <taxon>Viridiplantae</taxon>
        <taxon>Streptophyta</taxon>
        <taxon>Embryophyta</taxon>
        <taxon>Tracheophyta</taxon>
        <taxon>Spermatophyta</taxon>
        <taxon>Magnoliopsida</taxon>
        <taxon>eudicotyledons</taxon>
        <taxon>Gunneridae</taxon>
        <taxon>Pentapetalae</taxon>
        <taxon>rosids</taxon>
        <taxon>malvids</taxon>
        <taxon>Malvales</taxon>
        <taxon>Malvaceae</taxon>
        <taxon>Malvoideae</taxon>
        <taxon>Gossypium</taxon>
    </lineage>
</organism>
<proteinExistence type="predicted"/>
<accession>A0A7J9ATH5</accession>
<dbReference type="InterPro" id="IPR026960">
    <property type="entry name" value="RVT-Znf"/>
</dbReference>
<evidence type="ECO:0000313" key="2">
    <source>
        <dbReference type="EMBL" id="MBA0726704.1"/>
    </source>
</evidence>
<reference evidence="2 3" key="1">
    <citation type="journal article" date="2019" name="Genome Biol. Evol.">
        <title>Insights into the evolution of the New World diploid cottons (Gossypium, subgenus Houzingenia) based on genome sequencing.</title>
        <authorList>
            <person name="Grover C.E."/>
            <person name="Arick M.A. 2nd"/>
            <person name="Thrash A."/>
            <person name="Conover J.L."/>
            <person name="Sanders W.S."/>
            <person name="Peterson D.G."/>
            <person name="Frelichowski J.E."/>
            <person name="Scheffler J.A."/>
            <person name="Scheffler B.E."/>
            <person name="Wendel J.F."/>
        </authorList>
    </citation>
    <scope>NUCLEOTIDE SEQUENCE [LARGE SCALE GENOMIC DNA]</scope>
    <source>
        <strain evidence="2">4</strain>
        <tissue evidence="2">Leaf</tissue>
    </source>
</reference>
<dbReference type="Pfam" id="PF13966">
    <property type="entry name" value="zf-RVT"/>
    <property type="match status" value="1"/>
</dbReference>
<comment type="caution">
    <text evidence="2">The sequence shown here is derived from an EMBL/GenBank/DDBJ whole genome shotgun (WGS) entry which is preliminary data.</text>
</comment>
<dbReference type="AlphaFoldDB" id="A0A7J9ATH5"/>
<dbReference type="Proteomes" id="UP000593574">
    <property type="component" value="Unassembled WGS sequence"/>
</dbReference>
<feature type="domain" description="Reverse transcriptase zinc-binding" evidence="1">
    <location>
        <begin position="122"/>
        <end position="208"/>
    </location>
</feature>
<evidence type="ECO:0000259" key="1">
    <source>
        <dbReference type="Pfam" id="PF13966"/>
    </source>
</evidence>
<protein>
    <recommendedName>
        <fullName evidence="1">Reverse transcriptase zinc-binding domain-containing protein</fullName>
    </recommendedName>
</protein>
<dbReference type="EMBL" id="JABEZV010000012">
    <property type="protein sequence ID" value="MBA0726704.1"/>
    <property type="molecule type" value="Genomic_DNA"/>
</dbReference>